<proteinExistence type="predicted"/>
<dbReference type="PANTHER" id="PTHR43156:SF2">
    <property type="entry name" value="STAGE II SPORULATION PROTEIN E"/>
    <property type="match status" value="1"/>
</dbReference>
<dbReference type="SMART" id="SM00331">
    <property type="entry name" value="PP2C_SIG"/>
    <property type="match status" value="1"/>
</dbReference>
<keyword evidence="1" id="KW-0378">Hydrolase</keyword>
<dbReference type="InterPro" id="IPR052016">
    <property type="entry name" value="Bact_Sigma-Reg"/>
</dbReference>
<evidence type="ECO:0000259" key="3">
    <source>
        <dbReference type="SMART" id="SM00331"/>
    </source>
</evidence>
<feature type="domain" description="PPM-type phosphatase" evidence="3">
    <location>
        <begin position="429"/>
        <end position="652"/>
    </location>
</feature>
<dbReference type="InterPro" id="IPR036457">
    <property type="entry name" value="PPM-type-like_dom_sf"/>
</dbReference>
<dbReference type="InterPro" id="IPR001932">
    <property type="entry name" value="PPM-type_phosphatase-like_dom"/>
</dbReference>
<dbReference type="SUPFAM" id="SSF81606">
    <property type="entry name" value="PP2C-like"/>
    <property type="match status" value="1"/>
</dbReference>
<dbReference type="InterPro" id="IPR003018">
    <property type="entry name" value="GAF"/>
</dbReference>
<dbReference type="GO" id="GO:0016791">
    <property type="term" value="F:phosphatase activity"/>
    <property type="evidence" value="ECO:0007669"/>
    <property type="project" value="TreeGrafter"/>
</dbReference>
<gene>
    <name evidence="4" type="ORF">EHQ43_07740</name>
</gene>
<protein>
    <submittedName>
        <fullName evidence="4">Serine/threonine protein phosphatase</fullName>
    </submittedName>
</protein>
<evidence type="ECO:0000313" key="4">
    <source>
        <dbReference type="EMBL" id="TGL07297.1"/>
    </source>
</evidence>
<evidence type="ECO:0000256" key="1">
    <source>
        <dbReference type="ARBA" id="ARBA00022801"/>
    </source>
</evidence>
<dbReference type="SMART" id="SM00065">
    <property type="entry name" value="GAF"/>
    <property type="match status" value="1"/>
</dbReference>
<evidence type="ECO:0000259" key="2">
    <source>
        <dbReference type="SMART" id="SM00065"/>
    </source>
</evidence>
<comment type="caution">
    <text evidence="4">The sequence shown here is derived from an EMBL/GenBank/DDBJ whole genome shotgun (WGS) entry which is preliminary data.</text>
</comment>
<dbReference type="AlphaFoldDB" id="A0A7I0IQK7"/>
<dbReference type="EMBL" id="RQFT01000007">
    <property type="protein sequence ID" value="TGL07297.1"/>
    <property type="molecule type" value="Genomic_DNA"/>
</dbReference>
<name>A0A7I0IQK7_9LEPT</name>
<organism evidence="4 5">
    <name type="scientific">Leptospira bouyouniensis</name>
    <dbReference type="NCBI Taxonomy" id="2484911"/>
    <lineage>
        <taxon>Bacteria</taxon>
        <taxon>Pseudomonadati</taxon>
        <taxon>Spirochaetota</taxon>
        <taxon>Spirochaetia</taxon>
        <taxon>Leptospirales</taxon>
        <taxon>Leptospiraceae</taxon>
        <taxon>Leptospira</taxon>
    </lineage>
</organism>
<dbReference type="Proteomes" id="UP000297641">
    <property type="component" value="Unassembled WGS sequence"/>
</dbReference>
<dbReference type="InterPro" id="IPR029016">
    <property type="entry name" value="GAF-like_dom_sf"/>
</dbReference>
<accession>A0A7I0IQK7</accession>
<feature type="domain" description="GAF" evidence="2">
    <location>
        <begin position="85"/>
        <end position="237"/>
    </location>
</feature>
<dbReference type="Pfam" id="PF07228">
    <property type="entry name" value="SpoIIE"/>
    <property type="match status" value="1"/>
</dbReference>
<evidence type="ECO:0000313" key="5">
    <source>
        <dbReference type="Proteomes" id="UP000297641"/>
    </source>
</evidence>
<dbReference type="PANTHER" id="PTHR43156">
    <property type="entry name" value="STAGE II SPORULATION PROTEIN E-RELATED"/>
    <property type="match status" value="1"/>
</dbReference>
<dbReference type="Gene3D" id="3.60.40.10">
    <property type="entry name" value="PPM-type phosphatase domain"/>
    <property type="match status" value="1"/>
</dbReference>
<dbReference type="Gene3D" id="3.30.450.40">
    <property type="match status" value="1"/>
</dbReference>
<sequence length="653" mass="74582">MKKEIGYLDPWMDEESEFERICLLCTEPRVPSGITKAGRFFCQTCQREWILEKRKIPRIGRNVLNSDEKTAFLLENLSLFNSALGLDDLMFRFSELISDRLKKDKIAIFITNLELGEIKLAHYYSKQKHLQRVFKRISLDYDLSYGILVEAMAKREPCYYKFSDQSHPFYSFYSKLTGTKSQLVLPILYANIAVGMITIDYEDPNTLDYIEDEEILKVVVGQFAVSLRNSLLFSKSKNQSKHFRSLHTAALTLSQLYLNNHNEMIRMILLTLSGIVDSTISCLIEISPNVSKAKVFKVNRDLENYELKTQTESIEINELNSIIHAKEIITIDPNKIPVFQILGISGKESIIIPVNLENQTICIFILAKDETRFPHEEIEALNAFVSLARITMENSNLYQNLSNKERLEKEIEIAKEIQSNLLPRNTPEAEGFSFGGLMVPARGIGGDYYDFILSPNRNELFVCIGDVSGKGVAAGLVMATVRTILHSLVRVKDSPWEILNDINNYLYSSYRDAITPRFMSMILIRWNLISDEVEVSGAGHGNFYHYQVQTNSLSSIETGGVILGISPDISRFKNESKLYFKAGDTILLYTDGVTEALNASEKQFGELSLENSFFRNINLEPKKILENIYLDLKEFVKEQEQHDDITMVAVRKI</sequence>
<dbReference type="SUPFAM" id="SSF55781">
    <property type="entry name" value="GAF domain-like"/>
    <property type="match status" value="2"/>
</dbReference>
<reference evidence="4 5" key="1">
    <citation type="journal article" date="2019" name="PLoS Negl. Trop. Dis.">
        <title>Revisiting the worldwide diversity of Leptospira species in the environment.</title>
        <authorList>
            <person name="Vincent A.T."/>
            <person name="Schiettekatte O."/>
            <person name="Bourhy P."/>
            <person name="Veyrier F.J."/>
            <person name="Picardeau M."/>
        </authorList>
    </citation>
    <scope>NUCLEOTIDE SEQUENCE [LARGE SCALE GENOMIC DNA]</scope>
    <source>
        <strain evidence="4 5">201800273</strain>
    </source>
</reference>